<feature type="domain" description="EGF-like" evidence="3">
    <location>
        <begin position="1395"/>
        <end position="1430"/>
    </location>
</feature>
<feature type="domain" description="EGF-like" evidence="3">
    <location>
        <begin position="782"/>
        <end position="817"/>
    </location>
</feature>
<dbReference type="Gene3D" id="2.10.25.10">
    <property type="entry name" value="Laminin"/>
    <property type="match status" value="1"/>
</dbReference>
<evidence type="ECO:0000256" key="1">
    <source>
        <dbReference type="SAM" id="MobiDB-lite"/>
    </source>
</evidence>
<feature type="transmembrane region" description="Helical" evidence="2">
    <location>
        <begin position="9"/>
        <end position="26"/>
    </location>
</feature>
<feature type="domain" description="EGF-like" evidence="3">
    <location>
        <begin position="1247"/>
        <end position="1283"/>
    </location>
</feature>
<feature type="domain" description="EGF-like" evidence="3">
    <location>
        <begin position="988"/>
        <end position="1020"/>
    </location>
</feature>
<feature type="domain" description="EGF-like" evidence="3">
    <location>
        <begin position="1323"/>
        <end position="1353"/>
    </location>
</feature>
<feature type="region of interest" description="Disordered" evidence="1">
    <location>
        <begin position="1666"/>
        <end position="1685"/>
    </location>
</feature>
<dbReference type="SMART" id="SM00181">
    <property type="entry name" value="EGF"/>
    <property type="match status" value="20"/>
</dbReference>
<evidence type="ECO:0000259" key="3">
    <source>
        <dbReference type="SMART" id="SM00181"/>
    </source>
</evidence>
<dbReference type="PANTHER" id="PTHR45985">
    <property type="match status" value="1"/>
</dbReference>
<feature type="domain" description="EGF-like" evidence="3">
    <location>
        <begin position="119"/>
        <end position="154"/>
    </location>
</feature>
<feature type="compositionally biased region" description="Basic residues" evidence="1">
    <location>
        <begin position="835"/>
        <end position="847"/>
    </location>
</feature>
<keyword evidence="2" id="KW-0812">Transmembrane</keyword>
<dbReference type="SMART" id="SM00289">
    <property type="entry name" value="WR1"/>
    <property type="match status" value="13"/>
</dbReference>
<feature type="domain" description="EGF-like" evidence="3">
    <location>
        <begin position="741"/>
        <end position="773"/>
    </location>
</feature>
<dbReference type="InterPro" id="IPR052740">
    <property type="entry name" value="CE4"/>
</dbReference>
<feature type="domain" description="EGF-like" evidence="3">
    <location>
        <begin position="1188"/>
        <end position="1222"/>
    </location>
</feature>
<name>A0A914KHM4_MELIC</name>
<accession>A0A914KHM4</accession>
<feature type="domain" description="EGF-like" evidence="3">
    <location>
        <begin position="937"/>
        <end position="973"/>
    </location>
</feature>
<feature type="compositionally biased region" description="Low complexity" evidence="1">
    <location>
        <begin position="859"/>
        <end position="868"/>
    </location>
</feature>
<evidence type="ECO:0000256" key="2">
    <source>
        <dbReference type="SAM" id="Phobius"/>
    </source>
</evidence>
<feature type="domain" description="EGF-like" evidence="3">
    <location>
        <begin position="1475"/>
        <end position="1508"/>
    </location>
</feature>
<feature type="domain" description="EGF-like" evidence="3">
    <location>
        <begin position="514"/>
        <end position="546"/>
    </location>
</feature>
<feature type="domain" description="EGF-like" evidence="3">
    <location>
        <begin position="476"/>
        <end position="508"/>
    </location>
</feature>
<organism evidence="4 5">
    <name type="scientific">Meloidogyne incognita</name>
    <name type="common">Southern root-knot nematode worm</name>
    <name type="synonym">Oxyuris incognita</name>
    <dbReference type="NCBI Taxonomy" id="6306"/>
    <lineage>
        <taxon>Eukaryota</taxon>
        <taxon>Metazoa</taxon>
        <taxon>Ecdysozoa</taxon>
        <taxon>Nematoda</taxon>
        <taxon>Chromadorea</taxon>
        <taxon>Rhabditida</taxon>
        <taxon>Tylenchina</taxon>
        <taxon>Tylenchomorpha</taxon>
        <taxon>Tylenchoidea</taxon>
        <taxon>Meloidogynidae</taxon>
        <taxon>Meloidogyninae</taxon>
        <taxon>Meloidogyne</taxon>
        <taxon>Meloidogyne incognita group</taxon>
    </lineage>
</organism>
<feature type="region of interest" description="Disordered" evidence="1">
    <location>
        <begin position="1518"/>
        <end position="1539"/>
    </location>
</feature>
<reference evidence="5" key="1">
    <citation type="submission" date="2022-11" db="UniProtKB">
        <authorList>
            <consortium name="WormBaseParasite"/>
        </authorList>
    </citation>
    <scope>IDENTIFICATION</scope>
</reference>
<protein>
    <submittedName>
        <fullName evidence="5">EGF-like domain-containing protein</fullName>
    </submittedName>
</protein>
<keyword evidence="4" id="KW-1185">Reference proteome</keyword>
<feature type="region of interest" description="Disordered" evidence="1">
    <location>
        <begin position="1442"/>
        <end position="1469"/>
    </location>
</feature>
<feature type="region of interest" description="Disordered" evidence="1">
    <location>
        <begin position="835"/>
        <end position="875"/>
    </location>
</feature>
<proteinExistence type="predicted"/>
<feature type="compositionally biased region" description="Low complexity" evidence="1">
    <location>
        <begin position="1518"/>
        <end position="1532"/>
    </location>
</feature>
<evidence type="ECO:0000313" key="4">
    <source>
        <dbReference type="Proteomes" id="UP000887563"/>
    </source>
</evidence>
<feature type="domain" description="EGF-like" evidence="3">
    <location>
        <begin position="1567"/>
        <end position="1613"/>
    </location>
</feature>
<feature type="domain" description="EGF-like" evidence="3">
    <location>
        <begin position="264"/>
        <end position="311"/>
    </location>
</feature>
<feature type="domain" description="EGF-like" evidence="3">
    <location>
        <begin position="1050"/>
        <end position="1083"/>
    </location>
</feature>
<keyword evidence="2" id="KW-1133">Transmembrane helix</keyword>
<dbReference type="Proteomes" id="UP000887563">
    <property type="component" value="Unplaced"/>
</dbReference>
<dbReference type="WBParaSite" id="Minc3s00004g00227">
    <property type="protein sequence ID" value="Minc3s00004g00227"/>
    <property type="gene ID" value="Minc3s00004g00227"/>
</dbReference>
<dbReference type="InterPro" id="IPR006149">
    <property type="entry name" value="EB_dom"/>
</dbReference>
<feature type="domain" description="EGF-like" evidence="3">
    <location>
        <begin position="1106"/>
        <end position="1132"/>
    </location>
</feature>
<evidence type="ECO:0000313" key="5">
    <source>
        <dbReference type="WBParaSite" id="Minc3s00004g00227"/>
    </source>
</evidence>
<feature type="domain" description="EGF-like" evidence="3">
    <location>
        <begin position="612"/>
        <end position="645"/>
    </location>
</feature>
<sequence>MYLIIKQQKILNFFILIFLLFIYSFLKVSCQNLNSWDGNLIDQDDKDFENKYINNHFPKLIEWPKEGQIGSHCNPDLNGACNVPNSHCFKGICECLPMYYPESAAKCEQIDPASSLTRDCIRPMDCPGNGEFCNRVTGKCECVDRFVEVDWRCLPGIPPGDFGCIDSRQCSIFFSTATCSGEGKCHCPEGMVPKRGTCLQEISGSVCSTDSSCAGYPLAFCDGVCKCREGALNAGSACIAALENGAIMGGTCSNGQAYVSEIGACLSESSPGSPCQYSQQCALQEPGAFCRRLICQCPYGMQVSADGRNCVFTDRNCTRRGEIWISEIGQCKLTVLPGSGLCTHSMQCSAVVQGAQCVLGKCACPPELPIAIDGTCGEQCPQGQAFSSVTGSCLPTVQPGSECYYSSQCHAVYPGMLCSLSRCRCPNDQVFSGNRCMPSCPQSYIRNQFGVCQPGCRTNQIEHQGHCIDIVGPGQACLVNRQCAGGSQCIDAQCQCPISMVNNNGVFRAAPHESCTRGQRCVGGSSCMDGICLCPTGTSPLNGVCVTRMTGEKILKNPFKIFISVPPNSACSPAVECGGGSKCEQGICICTPPLLAINGTCQYPPTVLPDGACPTGRERCLGGSNCRQGRCKCPLGTVADGSECSIVTQVGAGQSCSPTRVCTNFAVCVQGICTCPSPFVAQSGQCVRPETVLAGDSCALGEACPPNSYCDQTDKVCTCISPTTNINGVCRNSQTAHPGESCLNGEICSGGSNCVEGTCQCSAGMTIQADQCVLIPSNTLGPCSENNNQCTGGAYCDLKRQLCVCPQGKMAIGGVCVDLMKQYLLKNKKRRLQYRRKRSLPLNSSKRKREERPLPSEFNNNIENQNNLGDGGNNDKLMSVDLKNSPITQNSIQQQTQPEISNPQTGHFSEGLTILPKENLKNEEQNSQTSSIQLGHECQNEGKICGPSGNANCLHGFCRCIEEYVQAGTSLCLPRSKIANPIINPGYNCAAGDFCDGGATCVQNLCQCPKGYLPQQRSCVILEGKNYYNSTILIIGNDGKRLVKKSPGLNCRHNPQVCTGGSFCFNGYCVCPEGYEERDGECIVPKIYVEPGASCERPPGIIAQVECLGNSVCANGFCVCPNGEPIQNKMCVTVNSIAGPGEPCIASLTKCTGNSVCTAGFCTCPQQQVPLNGQCASVSLATQLPMQTCTPTTICLGNSICQAGRCQCLPNTILAQSGTYCQPVSAIIVQPLSSPTITSNAGIPGYPCAVGTNAQQPCSGGATCIQGICACDYGYYPQQSVCVPYTPLAQPPQATATYPPFPSGVVQLLPGENCDPRCEYTGTCDKVCSGGSICADGVCSCPQGQHNVGGQCVPYIVTIPPPQPQIQPLHPTPQIQQPSSIIIPSVKQRRRPSESCDFSSTVCTGGSSCILGVCQCPPGYSPSLDKESCVNGLLMDPGLIKPRASSAEQQKQPQQTPNALRGKKEEPQRLKLGQRCKQSSECVPGADCLFEVCACPPRTVANALGHCVSENISIQTNTQQTQQTQQQPQNNNVEQLSPSSKYRAFPTAPIQSKIEENKGLIVPIGNQCNNNNPLQKCQFGAQCILLMEEASAFCVCVDSTGGEMVTNSNGFCTPRLLSDAVDKRFLGSPCHPIDRSCIEGLCRSGFCLKIQNGYSNNKRGMTLLSHNELGDDSERKKKNSENNVSRETKFFASGRANNFKKLVGEQCQAHFECEPPSLCLLNRCGCPPGTFSQPDHAVCAFLPPQDEKRNNLINK</sequence>
<dbReference type="PANTHER" id="PTHR45985:SF3">
    <property type="entry name" value="CHITIN DEACETYLASE-LIKE 4"/>
    <property type="match status" value="1"/>
</dbReference>
<dbReference type="InterPro" id="IPR000742">
    <property type="entry name" value="EGF"/>
</dbReference>
<feature type="domain" description="EGF-like" evidence="3">
    <location>
        <begin position="655"/>
        <end position="687"/>
    </location>
</feature>
<feature type="compositionally biased region" description="Polar residues" evidence="1">
    <location>
        <begin position="1446"/>
        <end position="1458"/>
    </location>
</feature>
<feature type="domain" description="EGF-like" evidence="3">
    <location>
        <begin position="163"/>
        <end position="199"/>
    </location>
</feature>
<dbReference type="InterPro" id="IPR006150">
    <property type="entry name" value="Cys_repeat_1"/>
</dbReference>
<keyword evidence="2" id="KW-0472">Membrane</keyword>
<feature type="domain" description="EGF-like" evidence="3">
    <location>
        <begin position="570"/>
        <end position="602"/>
    </location>
</feature>
<dbReference type="Pfam" id="PF01683">
    <property type="entry name" value="EB"/>
    <property type="match status" value="12"/>
</dbReference>